<proteinExistence type="predicted"/>
<evidence type="ECO:0000313" key="4">
    <source>
        <dbReference type="Proteomes" id="UP001465976"/>
    </source>
</evidence>
<dbReference type="EMBL" id="JBAHYK010000706">
    <property type="protein sequence ID" value="KAL0571854.1"/>
    <property type="molecule type" value="Genomic_DNA"/>
</dbReference>
<evidence type="ECO:0000313" key="3">
    <source>
        <dbReference type="EMBL" id="KAL0571854.1"/>
    </source>
</evidence>
<feature type="transmembrane region" description="Helical" evidence="1">
    <location>
        <begin position="124"/>
        <end position="146"/>
    </location>
</feature>
<feature type="domain" description="DUF6533" evidence="2">
    <location>
        <begin position="24"/>
        <end position="71"/>
    </location>
</feature>
<name>A0ABR3F9B1_9AGAR</name>
<feature type="transmembrane region" description="Helical" evidence="1">
    <location>
        <begin position="60"/>
        <end position="80"/>
    </location>
</feature>
<feature type="transmembrane region" description="Helical" evidence="1">
    <location>
        <begin position="200"/>
        <end position="219"/>
    </location>
</feature>
<organism evidence="3 4">
    <name type="scientific">Marasmius crinis-equi</name>
    <dbReference type="NCBI Taxonomy" id="585013"/>
    <lineage>
        <taxon>Eukaryota</taxon>
        <taxon>Fungi</taxon>
        <taxon>Dikarya</taxon>
        <taxon>Basidiomycota</taxon>
        <taxon>Agaricomycotina</taxon>
        <taxon>Agaricomycetes</taxon>
        <taxon>Agaricomycetidae</taxon>
        <taxon>Agaricales</taxon>
        <taxon>Marasmiineae</taxon>
        <taxon>Marasmiaceae</taxon>
        <taxon>Marasmius</taxon>
    </lineage>
</organism>
<dbReference type="Proteomes" id="UP001465976">
    <property type="component" value="Unassembled WGS sequence"/>
</dbReference>
<dbReference type="InterPro" id="IPR045340">
    <property type="entry name" value="DUF6533"/>
</dbReference>
<dbReference type="Pfam" id="PF20151">
    <property type="entry name" value="DUF6533"/>
    <property type="match status" value="1"/>
</dbReference>
<keyword evidence="1" id="KW-0812">Transmembrane</keyword>
<keyword evidence="1" id="KW-0472">Membrane</keyword>
<protein>
    <recommendedName>
        <fullName evidence="2">DUF6533 domain-containing protein</fullName>
    </recommendedName>
</protein>
<comment type="caution">
    <text evidence="3">The sequence shown here is derived from an EMBL/GenBank/DDBJ whole genome shotgun (WGS) entry which is preliminary data.</text>
</comment>
<accession>A0ABR3F9B1</accession>
<gene>
    <name evidence="3" type="ORF">V5O48_010106</name>
</gene>
<keyword evidence="1" id="KW-1133">Transmembrane helix</keyword>
<feature type="transmembrane region" description="Helical" evidence="1">
    <location>
        <begin position="95"/>
        <end position="117"/>
    </location>
</feature>
<sequence>MSSSEAALFAAVLSSVDHQRLISYFDVCSIALLTYDWLLNLDSEIRYIWRHPSSKRLLQVLFLIQRYLPFFDTAIIYQFYFHSSDPNTCDLTATIFAWCLISGLVICEIILAFRLIAIWQGSKVFQACLAVFFFACWVPALVYLSIFMRAMQCVYLALLCVGIFDAHFENSLATSTSQPEHRTGGRSELINVVYRDGVKYFAFIFLVSATNVVLMLTVAQDLVHILAALERVLHSICTSHAILHIRRVATSPQMNIETYGIPPTSATMPALSTVLANPKLPVPLSPSSAISWETK</sequence>
<keyword evidence="4" id="KW-1185">Reference proteome</keyword>
<evidence type="ECO:0000256" key="1">
    <source>
        <dbReference type="SAM" id="Phobius"/>
    </source>
</evidence>
<evidence type="ECO:0000259" key="2">
    <source>
        <dbReference type="Pfam" id="PF20151"/>
    </source>
</evidence>
<reference evidence="3 4" key="1">
    <citation type="submission" date="2024-02" db="EMBL/GenBank/DDBJ databases">
        <title>A draft genome for the cacao thread blight pathogen Marasmius crinis-equi.</title>
        <authorList>
            <person name="Cohen S.P."/>
            <person name="Baruah I.K."/>
            <person name="Amoako-Attah I."/>
            <person name="Bukari Y."/>
            <person name="Meinhardt L.W."/>
            <person name="Bailey B.A."/>
        </authorList>
    </citation>
    <scope>NUCLEOTIDE SEQUENCE [LARGE SCALE GENOMIC DNA]</scope>
    <source>
        <strain evidence="3 4">GH-76</strain>
    </source>
</reference>